<dbReference type="AlphaFoldDB" id="A0A0K2CS31"/>
<name>A0A0K2CS31_CITFR</name>
<dbReference type="EMBL" id="KP987215">
    <property type="protein sequence ID" value="ALA08759.1"/>
    <property type="molecule type" value="Genomic_DNA"/>
</dbReference>
<accession>A0A0K2CS31</accession>
<organism evidence="1">
    <name type="scientific">Citrobacter freundii</name>
    <dbReference type="NCBI Taxonomy" id="546"/>
    <lineage>
        <taxon>Bacteria</taxon>
        <taxon>Pseudomonadati</taxon>
        <taxon>Pseudomonadota</taxon>
        <taxon>Gammaproteobacteria</taxon>
        <taxon>Enterobacterales</taxon>
        <taxon>Enterobacteriaceae</taxon>
        <taxon>Citrobacter</taxon>
        <taxon>Citrobacter freundii complex</taxon>
    </lineage>
</organism>
<gene>
    <name evidence="1" type="ORF">p112298KPC_080</name>
</gene>
<sequence length="96" mass="10823">MRKARPLRLPVAPARRVVRPHSAGQLLTHRPGSAEPASGFGLFASVRCRTATPRLLRPFRPRRFHWPPLASAKESRLHRLLLPSFFPSARTKASHC</sequence>
<keyword evidence="1" id="KW-0614">Plasmid</keyword>
<reference evidence="1" key="1">
    <citation type="journal article" date="2015" name="J. Antimicrob. Chemother.">
        <title>Coexistence of a novel KPC-2-encoding MDR plasmid and an NDM-1-encoding pNDM-HN380-like plasmid in a clinical isolate of Citrobacter freundii.</title>
        <authorList>
            <person name="Feng J."/>
            <person name="Qiu Y."/>
            <person name="Yin Z."/>
            <person name="Chen W."/>
            <person name="Yang H."/>
            <person name="Yang W."/>
            <person name="Wang J."/>
            <person name="Gao Y."/>
            <person name="Zhou D."/>
        </authorList>
    </citation>
    <scope>NUCLEOTIDE SEQUENCE</scope>
    <source>
        <strain evidence="1">112298</strain>
        <plasmid evidence="1">p112298-KPC</plasmid>
    </source>
</reference>
<protein>
    <submittedName>
        <fullName evidence="1">Uncharacterized protein</fullName>
    </submittedName>
</protein>
<proteinExistence type="predicted"/>
<geneLocation type="plasmid" evidence="1">
    <name>p112298-KPC</name>
</geneLocation>
<evidence type="ECO:0000313" key="1">
    <source>
        <dbReference type="EMBL" id="ALA08759.1"/>
    </source>
</evidence>